<gene>
    <name evidence="1" type="ORF">BJ878DRAFT_308740</name>
</gene>
<dbReference type="AlphaFoldDB" id="A0A9P7ZAW6"/>
<dbReference type="EMBL" id="MU253744">
    <property type="protein sequence ID" value="KAG9248709.1"/>
    <property type="molecule type" value="Genomic_DNA"/>
</dbReference>
<name>A0A9P7ZAW6_9HELO</name>
<evidence type="ECO:0000313" key="1">
    <source>
        <dbReference type="EMBL" id="KAG9248709.1"/>
    </source>
</evidence>
<sequence length="157" mass="17172">MAWHAGCSKHSTTAKSSFCTCTAQTAQVGVRRNCPVLSASILAVLFSLLRPLCQWSPALSILSSLFSHMFAISQWYPSLLSLKSASGLRKHSAAYSSNPSQYAFPRQSLEAFLQIPCSISSRFFTLTGLLATSDGQLLQIQSFFVFVASEIPTYICF</sequence>
<accession>A0A9P7ZAW6</accession>
<proteinExistence type="predicted"/>
<keyword evidence="2" id="KW-1185">Reference proteome</keyword>
<protein>
    <submittedName>
        <fullName evidence="1">Uncharacterized protein</fullName>
    </submittedName>
</protein>
<organism evidence="1 2">
    <name type="scientific">Calycina marina</name>
    <dbReference type="NCBI Taxonomy" id="1763456"/>
    <lineage>
        <taxon>Eukaryota</taxon>
        <taxon>Fungi</taxon>
        <taxon>Dikarya</taxon>
        <taxon>Ascomycota</taxon>
        <taxon>Pezizomycotina</taxon>
        <taxon>Leotiomycetes</taxon>
        <taxon>Helotiales</taxon>
        <taxon>Pezizellaceae</taxon>
        <taxon>Calycina</taxon>
    </lineage>
</organism>
<comment type="caution">
    <text evidence="1">The sequence shown here is derived from an EMBL/GenBank/DDBJ whole genome shotgun (WGS) entry which is preliminary data.</text>
</comment>
<evidence type="ECO:0000313" key="2">
    <source>
        <dbReference type="Proteomes" id="UP000887226"/>
    </source>
</evidence>
<reference evidence="1" key="1">
    <citation type="journal article" date="2021" name="IMA Fungus">
        <title>Genomic characterization of three marine fungi, including Emericellopsis atlantica sp. nov. with signatures of a generalist lifestyle and marine biomass degradation.</title>
        <authorList>
            <person name="Hagestad O.C."/>
            <person name="Hou L."/>
            <person name="Andersen J.H."/>
            <person name="Hansen E.H."/>
            <person name="Altermark B."/>
            <person name="Li C."/>
            <person name="Kuhnert E."/>
            <person name="Cox R.J."/>
            <person name="Crous P.W."/>
            <person name="Spatafora J.W."/>
            <person name="Lail K."/>
            <person name="Amirebrahimi M."/>
            <person name="Lipzen A."/>
            <person name="Pangilinan J."/>
            <person name="Andreopoulos W."/>
            <person name="Hayes R.D."/>
            <person name="Ng V."/>
            <person name="Grigoriev I.V."/>
            <person name="Jackson S.A."/>
            <person name="Sutton T.D.S."/>
            <person name="Dobson A.D.W."/>
            <person name="Rama T."/>
        </authorList>
    </citation>
    <scope>NUCLEOTIDE SEQUENCE</scope>
    <source>
        <strain evidence="1">TRa3180A</strain>
    </source>
</reference>
<dbReference type="Proteomes" id="UP000887226">
    <property type="component" value="Unassembled WGS sequence"/>
</dbReference>